<dbReference type="EMBL" id="BMAW01118488">
    <property type="protein sequence ID" value="GFT80062.1"/>
    <property type="molecule type" value="Genomic_DNA"/>
</dbReference>
<dbReference type="AlphaFoldDB" id="A0A8X6PRU2"/>
<evidence type="ECO:0000313" key="3">
    <source>
        <dbReference type="EMBL" id="GFT80062.1"/>
    </source>
</evidence>
<dbReference type="OrthoDB" id="6508260at2759"/>
<proteinExistence type="predicted"/>
<evidence type="ECO:0000256" key="2">
    <source>
        <dbReference type="SAM" id="Phobius"/>
    </source>
</evidence>
<name>A0A8X6PRU2_NEPPI</name>
<feature type="region of interest" description="Disordered" evidence="1">
    <location>
        <begin position="123"/>
        <end position="156"/>
    </location>
</feature>
<keyword evidence="2" id="KW-0812">Transmembrane</keyword>
<reference evidence="3" key="1">
    <citation type="submission" date="2020-08" db="EMBL/GenBank/DDBJ databases">
        <title>Multicomponent nature underlies the extraordinary mechanical properties of spider dragline silk.</title>
        <authorList>
            <person name="Kono N."/>
            <person name="Nakamura H."/>
            <person name="Mori M."/>
            <person name="Yoshida Y."/>
            <person name="Ohtoshi R."/>
            <person name="Malay A.D."/>
            <person name="Moran D.A.P."/>
            <person name="Tomita M."/>
            <person name="Numata K."/>
            <person name="Arakawa K."/>
        </authorList>
    </citation>
    <scope>NUCLEOTIDE SEQUENCE</scope>
</reference>
<evidence type="ECO:0000313" key="4">
    <source>
        <dbReference type="Proteomes" id="UP000887013"/>
    </source>
</evidence>
<accession>A0A8X6PRU2</accession>
<gene>
    <name evidence="3" type="ORF">NPIL_540521</name>
</gene>
<keyword evidence="2" id="KW-1133">Transmembrane helix</keyword>
<keyword evidence="4" id="KW-1185">Reference proteome</keyword>
<feature type="compositionally biased region" description="Basic and acidic residues" evidence="1">
    <location>
        <begin position="123"/>
        <end position="132"/>
    </location>
</feature>
<organism evidence="3 4">
    <name type="scientific">Nephila pilipes</name>
    <name type="common">Giant wood spider</name>
    <name type="synonym">Nephila maculata</name>
    <dbReference type="NCBI Taxonomy" id="299642"/>
    <lineage>
        <taxon>Eukaryota</taxon>
        <taxon>Metazoa</taxon>
        <taxon>Ecdysozoa</taxon>
        <taxon>Arthropoda</taxon>
        <taxon>Chelicerata</taxon>
        <taxon>Arachnida</taxon>
        <taxon>Araneae</taxon>
        <taxon>Araneomorphae</taxon>
        <taxon>Entelegynae</taxon>
        <taxon>Araneoidea</taxon>
        <taxon>Nephilidae</taxon>
        <taxon>Nephila</taxon>
    </lineage>
</organism>
<comment type="caution">
    <text evidence="3">The sequence shown here is derived from an EMBL/GenBank/DDBJ whole genome shotgun (WGS) entry which is preliminary data.</text>
</comment>
<protein>
    <submittedName>
        <fullName evidence="3">Uncharacterized protein</fullName>
    </submittedName>
</protein>
<keyword evidence="2" id="KW-0472">Membrane</keyword>
<evidence type="ECO:0000256" key="1">
    <source>
        <dbReference type="SAM" id="MobiDB-lite"/>
    </source>
</evidence>
<dbReference type="Proteomes" id="UP000887013">
    <property type="component" value="Unassembled WGS sequence"/>
</dbReference>
<feature type="transmembrane region" description="Helical" evidence="2">
    <location>
        <begin position="12"/>
        <end position="30"/>
    </location>
</feature>
<sequence>MVSVKKQILYTIINDVFIMAGKFAAVVILIKNYTFGLKWIHDVFTGVHVSDKQEIQTILSVTSEKLENLGKLEDKNVEVHADPFTPNVYAVASHSKQSSDPPNSPLNEMIALRGEIAALSEQVERLSRDRSRNRSRRRYGKSPYGARPLMEGGLPF</sequence>